<proteinExistence type="predicted"/>
<dbReference type="Proteomes" id="UP001204320">
    <property type="component" value="Unassembled WGS sequence"/>
</dbReference>
<name>A0ABT1Z5C1_9ACTN</name>
<feature type="region of interest" description="Disordered" evidence="1">
    <location>
        <begin position="57"/>
        <end position="76"/>
    </location>
</feature>
<dbReference type="InterPro" id="IPR010093">
    <property type="entry name" value="SinI_DNA-bd"/>
</dbReference>
<keyword evidence="4" id="KW-1185">Reference proteome</keyword>
<evidence type="ECO:0000256" key="1">
    <source>
        <dbReference type="SAM" id="MobiDB-lite"/>
    </source>
</evidence>
<evidence type="ECO:0000313" key="3">
    <source>
        <dbReference type="EMBL" id="MCR9035416.1"/>
    </source>
</evidence>
<evidence type="ECO:0000313" key="4">
    <source>
        <dbReference type="Proteomes" id="UP001204320"/>
    </source>
</evidence>
<feature type="compositionally biased region" description="Basic and acidic residues" evidence="1">
    <location>
        <begin position="67"/>
        <end position="76"/>
    </location>
</feature>
<dbReference type="Pfam" id="PF12728">
    <property type="entry name" value="HTH_17"/>
    <property type="match status" value="1"/>
</dbReference>
<evidence type="ECO:0000259" key="2">
    <source>
        <dbReference type="Pfam" id="PF12728"/>
    </source>
</evidence>
<protein>
    <submittedName>
        <fullName evidence="3">Helix-turn-helix domain-containing protein</fullName>
    </submittedName>
</protein>
<accession>A0ABT1Z5C1</accession>
<sequence length="76" mass="8925">MSYSRRNVARMLTVEDLAQRFSVSRATAYRMAHELPMVRVGRCLRISEEALEEALRENDGELFTSSRQEEDRDERC</sequence>
<dbReference type="NCBIfam" id="TIGR01764">
    <property type="entry name" value="excise"/>
    <property type="match status" value="1"/>
</dbReference>
<reference evidence="3 4" key="1">
    <citation type="submission" date="2022-08" db="EMBL/GenBank/DDBJ databases">
        <title>Tractidigestivibacter montrealensis type strain KD21.</title>
        <authorList>
            <person name="Diop K."/>
            <person name="Richard C."/>
            <person name="Routy B."/>
        </authorList>
    </citation>
    <scope>NUCLEOTIDE SEQUENCE [LARGE SCALE GENOMIC DNA]</scope>
    <source>
        <strain evidence="3 4">KD21</strain>
    </source>
</reference>
<organism evidence="3 4">
    <name type="scientific">Tractidigestivibacter montrealensis</name>
    <dbReference type="NCBI Taxonomy" id="2972466"/>
    <lineage>
        <taxon>Bacteria</taxon>
        <taxon>Bacillati</taxon>
        <taxon>Actinomycetota</taxon>
        <taxon>Coriobacteriia</taxon>
        <taxon>Coriobacteriales</taxon>
        <taxon>Atopobiaceae</taxon>
        <taxon>Tractidigestivibacter</taxon>
    </lineage>
</organism>
<feature type="domain" description="Helix-turn-helix" evidence="2">
    <location>
        <begin position="11"/>
        <end position="58"/>
    </location>
</feature>
<dbReference type="RefSeq" id="WP_258498240.1">
    <property type="nucleotide sequence ID" value="NZ_JANSKA010000001.1"/>
</dbReference>
<dbReference type="InterPro" id="IPR041657">
    <property type="entry name" value="HTH_17"/>
</dbReference>
<dbReference type="EMBL" id="JANSKA010000001">
    <property type="protein sequence ID" value="MCR9035416.1"/>
    <property type="molecule type" value="Genomic_DNA"/>
</dbReference>
<comment type="caution">
    <text evidence="3">The sequence shown here is derived from an EMBL/GenBank/DDBJ whole genome shotgun (WGS) entry which is preliminary data.</text>
</comment>
<gene>
    <name evidence="3" type="ORF">NVS32_00385</name>
</gene>